<dbReference type="InParanoid" id="A0A7J7C4F4"/>
<evidence type="ECO:0000313" key="3">
    <source>
        <dbReference type="Proteomes" id="UP000593562"/>
    </source>
</evidence>
<organism evidence="2 3">
    <name type="scientific">Tripterygium wilfordii</name>
    <name type="common">Thunder God vine</name>
    <dbReference type="NCBI Taxonomy" id="458696"/>
    <lineage>
        <taxon>Eukaryota</taxon>
        <taxon>Viridiplantae</taxon>
        <taxon>Streptophyta</taxon>
        <taxon>Embryophyta</taxon>
        <taxon>Tracheophyta</taxon>
        <taxon>Spermatophyta</taxon>
        <taxon>Magnoliopsida</taxon>
        <taxon>eudicotyledons</taxon>
        <taxon>Gunneridae</taxon>
        <taxon>Pentapetalae</taxon>
        <taxon>rosids</taxon>
        <taxon>fabids</taxon>
        <taxon>Celastrales</taxon>
        <taxon>Celastraceae</taxon>
        <taxon>Tripterygium</taxon>
    </lineage>
</organism>
<feature type="region of interest" description="Disordered" evidence="1">
    <location>
        <begin position="64"/>
        <end position="93"/>
    </location>
</feature>
<protein>
    <submittedName>
        <fullName evidence="2">Uncharacterized protein</fullName>
    </submittedName>
</protein>
<sequence length="122" mass="13325">MAEEVIDEEVNVDEENYDEVNATDVNVEGIYDDEDLADEIIAKEANMVMPNEICIDNLTIGPSVGGMSSAGKRPTTRSSNRGNRVPSETLSVGGIEKRKRYRTMLMQTQESINIKKGGSNGA</sequence>
<dbReference type="AlphaFoldDB" id="A0A7J7C4F4"/>
<keyword evidence="3" id="KW-1185">Reference proteome</keyword>
<name>A0A7J7C4F4_TRIWF</name>
<gene>
    <name evidence="2" type="ORF">HS088_TW21G01158</name>
</gene>
<dbReference type="EMBL" id="JAAARO010000021">
    <property type="protein sequence ID" value="KAF5729001.1"/>
    <property type="molecule type" value="Genomic_DNA"/>
</dbReference>
<reference evidence="2 3" key="1">
    <citation type="journal article" date="2020" name="Nat. Commun.">
        <title>Genome of Tripterygium wilfordii and identification of cytochrome P450 involved in triptolide biosynthesis.</title>
        <authorList>
            <person name="Tu L."/>
            <person name="Su P."/>
            <person name="Zhang Z."/>
            <person name="Gao L."/>
            <person name="Wang J."/>
            <person name="Hu T."/>
            <person name="Zhou J."/>
            <person name="Zhang Y."/>
            <person name="Zhao Y."/>
            <person name="Liu Y."/>
            <person name="Song Y."/>
            <person name="Tong Y."/>
            <person name="Lu Y."/>
            <person name="Yang J."/>
            <person name="Xu C."/>
            <person name="Jia M."/>
            <person name="Peters R.J."/>
            <person name="Huang L."/>
            <person name="Gao W."/>
        </authorList>
    </citation>
    <scope>NUCLEOTIDE SEQUENCE [LARGE SCALE GENOMIC DNA]</scope>
    <source>
        <strain evidence="3">cv. XIE 37</strain>
        <tissue evidence="2">Leaf</tissue>
    </source>
</reference>
<evidence type="ECO:0000256" key="1">
    <source>
        <dbReference type="SAM" id="MobiDB-lite"/>
    </source>
</evidence>
<evidence type="ECO:0000313" key="2">
    <source>
        <dbReference type="EMBL" id="KAF5729001.1"/>
    </source>
</evidence>
<accession>A0A7J7C4F4</accession>
<feature type="compositionally biased region" description="Polar residues" evidence="1">
    <location>
        <begin position="76"/>
        <end position="90"/>
    </location>
</feature>
<comment type="caution">
    <text evidence="2">The sequence shown here is derived from an EMBL/GenBank/DDBJ whole genome shotgun (WGS) entry which is preliminary data.</text>
</comment>
<dbReference type="Proteomes" id="UP000593562">
    <property type="component" value="Unassembled WGS sequence"/>
</dbReference>
<proteinExistence type="predicted"/>